<feature type="region of interest" description="Disordered" evidence="1">
    <location>
        <begin position="813"/>
        <end position="842"/>
    </location>
</feature>
<feature type="compositionally biased region" description="Polar residues" evidence="1">
    <location>
        <begin position="606"/>
        <end position="640"/>
    </location>
</feature>
<dbReference type="EMBL" id="JAVRRL010000045">
    <property type="protein sequence ID" value="KAK5110803.1"/>
    <property type="molecule type" value="Genomic_DNA"/>
</dbReference>
<proteinExistence type="predicted"/>
<feature type="compositionally biased region" description="Low complexity" evidence="1">
    <location>
        <begin position="813"/>
        <end position="830"/>
    </location>
</feature>
<keyword evidence="2" id="KW-0732">Signal</keyword>
<sequence>MVSSKSTFFLAFSCVLSGTRAQSTNTTATVGVGDVIASVIGASPANDLSATQAATNATASGIGGISTLPITSFPYGNPTPTWTVAASGTGSAYAVQCNAENVLYSYLTDSASRYGGQSLITSYTTFTSYSASTTTLCDGVDRVVGTLTPLGAVTNSTVQSIPVSTSIPSPTCVVSPSDYTAYVENPWQNAYRNGSQSTFVVSLDASLTAVTINGSSSPLPSATTAPKLTIDGTTFAANAGSTYFIQLDPFSVEPFGARDSFTVTRFEPEVYNMPQLITASISASASLSSVTESVSGAAVANMTETCPCTIAGQNVRLLYFPVTTSASRNMCQTGLAQGTLCPYAGATVINAQNSISISIEEGVDNGSVCPYVPLNYTSTKNSGPYIVSSGTTFYENRAYLAFDVMSATRACGYEGGIAGQVGTTDTLVTTAYVGSTYTNGVIELPSTDLYSGCGYSLFYDPVAYSFNFADLNQPIPASAFLCQPACFEDVAYPESILQWGDYINGRAAQPGFCSVILEDQYRPNLLVPPQARTLDPEWSSCVLKLEGLFDPPVALQQQVSAAAPTVPAGPTTTSASPASAPTTKDAPRTSAAADSVPTSPWGAQVKGNSSDAGQPVTGSSTLPATQSTVSSPNQASTVSTDDADPILVHTSDNTDALTFTFAGSVYIASSAGGPPIAIDPSTSTANASPTLLSSQTTVLTKVAGGQTVVSIDGTTLPISGSTLPASGTTMSPPSRIIAGHTLPLTTLPNGVTAAVVASSTLTTGGPPVTINGTVLSLASDALVVDGTSQAFPTAEPGWTGSVASSAIGSPSSSSSQMAYSTTAGGSASNSGGSGVDPTRASNSGANGRGALSVLLVGMTVGVALFV</sequence>
<evidence type="ECO:0000313" key="3">
    <source>
        <dbReference type="EMBL" id="KAK5110803.1"/>
    </source>
</evidence>
<organism evidence="3 4">
    <name type="scientific">Meristemomyces frigidus</name>
    <dbReference type="NCBI Taxonomy" id="1508187"/>
    <lineage>
        <taxon>Eukaryota</taxon>
        <taxon>Fungi</taxon>
        <taxon>Dikarya</taxon>
        <taxon>Ascomycota</taxon>
        <taxon>Pezizomycotina</taxon>
        <taxon>Dothideomycetes</taxon>
        <taxon>Dothideomycetidae</taxon>
        <taxon>Mycosphaerellales</taxon>
        <taxon>Teratosphaeriaceae</taxon>
        <taxon>Meristemomyces</taxon>
    </lineage>
</organism>
<feature type="chain" id="PRO_5042870940" evidence="2">
    <location>
        <begin position="22"/>
        <end position="866"/>
    </location>
</feature>
<dbReference type="AlphaFoldDB" id="A0AAN7TPH3"/>
<gene>
    <name evidence="3" type="ORF">LTR62_005514</name>
</gene>
<evidence type="ECO:0000256" key="2">
    <source>
        <dbReference type="SAM" id="SignalP"/>
    </source>
</evidence>
<evidence type="ECO:0000256" key="1">
    <source>
        <dbReference type="SAM" id="MobiDB-lite"/>
    </source>
</evidence>
<comment type="caution">
    <text evidence="3">The sequence shown here is derived from an EMBL/GenBank/DDBJ whole genome shotgun (WGS) entry which is preliminary data.</text>
</comment>
<feature type="compositionally biased region" description="Low complexity" evidence="1">
    <location>
        <begin position="560"/>
        <end position="584"/>
    </location>
</feature>
<name>A0AAN7TPH3_9PEZI</name>
<reference evidence="3" key="1">
    <citation type="submission" date="2023-08" db="EMBL/GenBank/DDBJ databases">
        <title>Black Yeasts Isolated from many extreme environments.</title>
        <authorList>
            <person name="Coleine C."/>
            <person name="Stajich J.E."/>
            <person name="Selbmann L."/>
        </authorList>
    </citation>
    <scope>NUCLEOTIDE SEQUENCE</scope>
    <source>
        <strain evidence="3">CCFEE 5401</strain>
    </source>
</reference>
<feature type="signal peptide" evidence="2">
    <location>
        <begin position="1"/>
        <end position="21"/>
    </location>
</feature>
<feature type="region of interest" description="Disordered" evidence="1">
    <location>
        <begin position="560"/>
        <end position="646"/>
    </location>
</feature>
<dbReference type="Proteomes" id="UP001310890">
    <property type="component" value="Unassembled WGS sequence"/>
</dbReference>
<evidence type="ECO:0000313" key="4">
    <source>
        <dbReference type="Proteomes" id="UP001310890"/>
    </source>
</evidence>
<protein>
    <submittedName>
        <fullName evidence="3">Uncharacterized protein</fullName>
    </submittedName>
</protein>
<accession>A0AAN7TPH3</accession>